<keyword evidence="3" id="KW-1185">Reference proteome</keyword>
<proteinExistence type="predicted"/>
<evidence type="ECO:0000313" key="2">
    <source>
        <dbReference type="EMBL" id="KAK4426823.1"/>
    </source>
</evidence>
<evidence type="ECO:0000313" key="3">
    <source>
        <dbReference type="Proteomes" id="UP001293254"/>
    </source>
</evidence>
<protein>
    <submittedName>
        <fullName evidence="2">Uncharacterized protein</fullName>
    </submittedName>
</protein>
<feature type="region of interest" description="Disordered" evidence="1">
    <location>
        <begin position="62"/>
        <end position="102"/>
    </location>
</feature>
<gene>
    <name evidence="2" type="ORF">Salat_1451000</name>
</gene>
<feature type="compositionally biased region" description="Acidic residues" evidence="1">
    <location>
        <begin position="73"/>
        <end position="102"/>
    </location>
</feature>
<evidence type="ECO:0000256" key="1">
    <source>
        <dbReference type="SAM" id="MobiDB-lite"/>
    </source>
</evidence>
<reference evidence="2" key="1">
    <citation type="submission" date="2020-06" db="EMBL/GenBank/DDBJ databases">
        <authorList>
            <person name="Li T."/>
            <person name="Hu X."/>
            <person name="Zhang T."/>
            <person name="Song X."/>
            <person name="Zhang H."/>
            <person name="Dai N."/>
            <person name="Sheng W."/>
            <person name="Hou X."/>
            <person name="Wei L."/>
        </authorList>
    </citation>
    <scope>NUCLEOTIDE SEQUENCE</scope>
    <source>
        <strain evidence="2">3651</strain>
        <tissue evidence="2">Leaf</tissue>
    </source>
</reference>
<dbReference type="EMBL" id="JACGWO010000005">
    <property type="protein sequence ID" value="KAK4426823.1"/>
    <property type="molecule type" value="Genomic_DNA"/>
</dbReference>
<dbReference type="AlphaFoldDB" id="A0AAE1YC12"/>
<name>A0AAE1YC12_9LAMI</name>
<comment type="caution">
    <text evidence="2">The sequence shown here is derived from an EMBL/GenBank/DDBJ whole genome shotgun (WGS) entry which is preliminary data.</text>
</comment>
<sequence>MFITTSSSSASAMVNLGIHHKNFEDIAAAKSHAPPPSPSPLLPSSILFVLVALRLRRLLHRRKTSHDPNFTDNMDEVIDDESYAEEEDSESANEYTNDEDVS</sequence>
<accession>A0AAE1YC12</accession>
<dbReference type="Proteomes" id="UP001293254">
    <property type="component" value="Unassembled WGS sequence"/>
</dbReference>
<reference evidence="2" key="2">
    <citation type="journal article" date="2024" name="Plant">
        <title>Genomic evolution and insights into agronomic trait innovations of Sesamum species.</title>
        <authorList>
            <person name="Miao H."/>
            <person name="Wang L."/>
            <person name="Qu L."/>
            <person name="Liu H."/>
            <person name="Sun Y."/>
            <person name="Le M."/>
            <person name="Wang Q."/>
            <person name="Wei S."/>
            <person name="Zheng Y."/>
            <person name="Lin W."/>
            <person name="Duan Y."/>
            <person name="Cao H."/>
            <person name="Xiong S."/>
            <person name="Wang X."/>
            <person name="Wei L."/>
            <person name="Li C."/>
            <person name="Ma Q."/>
            <person name="Ju M."/>
            <person name="Zhao R."/>
            <person name="Li G."/>
            <person name="Mu C."/>
            <person name="Tian Q."/>
            <person name="Mei H."/>
            <person name="Zhang T."/>
            <person name="Gao T."/>
            <person name="Zhang H."/>
        </authorList>
    </citation>
    <scope>NUCLEOTIDE SEQUENCE</scope>
    <source>
        <strain evidence="2">3651</strain>
    </source>
</reference>
<organism evidence="2 3">
    <name type="scientific">Sesamum alatum</name>
    <dbReference type="NCBI Taxonomy" id="300844"/>
    <lineage>
        <taxon>Eukaryota</taxon>
        <taxon>Viridiplantae</taxon>
        <taxon>Streptophyta</taxon>
        <taxon>Embryophyta</taxon>
        <taxon>Tracheophyta</taxon>
        <taxon>Spermatophyta</taxon>
        <taxon>Magnoliopsida</taxon>
        <taxon>eudicotyledons</taxon>
        <taxon>Gunneridae</taxon>
        <taxon>Pentapetalae</taxon>
        <taxon>asterids</taxon>
        <taxon>lamiids</taxon>
        <taxon>Lamiales</taxon>
        <taxon>Pedaliaceae</taxon>
        <taxon>Sesamum</taxon>
    </lineage>
</organism>